<gene>
    <name evidence="2" type="ORF">SAMN02583745_02686</name>
</gene>
<name>A0A1I0F8I6_9GAMM</name>
<keyword evidence="3" id="KW-1185">Reference proteome</keyword>
<dbReference type="RefSeq" id="WP_093322145.1">
    <property type="nucleotide sequence ID" value="NZ_FOHV01000037.1"/>
</dbReference>
<feature type="signal peptide" evidence="1">
    <location>
        <begin position="1"/>
        <end position="20"/>
    </location>
</feature>
<dbReference type="EMBL" id="FOHV01000037">
    <property type="protein sequence ID" value="SET54467.1"/>
    <property type="molecule type" value="Genomic_DNA"/>
</dbReference>
<dbReference type="Proteomes" id="UP000242642">
    <property type="component" value="Unassembled WGS sequence"/>
</dbReference>
<dbReference type="STRING" id="1123402.SAMN02583745_02686"/>
<protein>
    <submittedName>
        <fullName evidence="2">Uncharacterized protein</fullName>
    </submittedName>
</protein>
<keyword evidence="1" id="KW-0732">Signal</keyword>
<dbReference type="AlphaFoldDB" id="A0A1I0F8I6"/>
<proteinExistence type="predicted"/>
<feature type="chain" id="PRO_5017195694" evidence="1">
    <location>
        <begin position="21"/>
        <end position="100"/>
    </location>
</feature>
<organism evidence="2 3">
    <name type="scientific">Thorsellia anophelis DSM 18579</name>
    <dbReference type="NCBI Taxonomy" id="1123402"/>
    <lineage>
        <taxon>Bacteria</taxon>
        <taxon>Pseudomonadati</taxon>
        <taxon>Pseudomonadota</taxon>
        <taxon>Gammaproteobacteria</taxon>
        <taxon>Enterobacterales</taxon>
        <taxon>Thorselliaceae</taxon>
        <taxon>Thorsellia</taxon>
    </lineage>
</organism>
<sequence length="100" mass="11496">MKLKLAIVSLAMVFASNTYADECTDFFDEMDKFYETLHSEGISPDRTAEYRNDIATSRIHHEGFTPDDKVLNNEYCKEELGSIENTKATIRDLFSMQDSQ</sequence>
<accession>A0A1I0F8I6</accession>
<evidence type="ECO:0000313" key="3">
    <source>
        <dbReference type="Proteomes" id="UP000242642"/>
    </source>
</evidence>
<reference evidence="3" key="1">
    <citation type="submission" date="2016-10" db="EMBL/GenBank/DDBJ databases">
        <authorList>
            <person name="Varghese N."/>
            <person name="Submissions S."/>
        </authorList>
    </citation>
    <scope>NUCLEOTIDE SEQUENCE [LARGE SCALE GENOMIC DNA]</scope>
    <source>
        <strain evidence="3">DSM 18579</strain>
    </source>
</reference>
<evidence type="ECO:0000313" key="2">
    <source>
        <dbReference type="EMBL" id="SET54467.1"/>
    </source>
</evidence>
<evidence type="ECO:0000256" key="1">
    <source>
        <dbReference type="SAM" id="SignalP"/>
    </source>
</evidence>